<dbReference type="CDD" id="cd06558">
    <property type="entry name" value="crotonase-like"/>
    <property type="match status" value="1"/>
</dbReference>
<dbReference type="Pfam" id="PF00378">
    <property type="entry name" value="ECH_1"/>
    <property type="match status" value="1"/>
</dbReference>
<comment type="caution">
    <text evidence="1">The sequence shown here is derived from an EMBL/GenBank/DDBJ whole genome shotgun (WGS) entry which is preliminary data.</text>
</comment>
<dbReference type="RefSeq" id="WP_310398557.1">
    <property type="nucleotide sequence ID" value="NZ_JAVDWW010000001.1"/>
</dbReference>
<proteinExistence type="predicted"/>
<keyword evidence="2" id="KW-1185">Reference proteome</keyword>
<dbReference type="InterPro" id="IPR029045">
    <property type="entry name" value="ClpP/crotonase-like_dom_sf"/>
</dbReference>
<evidence type="ECO:0008006" key="3">
    <source>
        <dbReference type="Google" id="ProtNLM"/>
    </source>
</evidence>
<evidence type="ECO:0000313" key="2">
    <source>
        <dbReference type="Proteomes" id="UP001251217"/>
    </source>
</evidence>
<dbReference type="PANTHER" id="PTHR11941">
    <property type="entry name" value="ENOYL-COA HYDRATASE-RELATED"/>
    <property type="match status" value="1"/>
</dbReference>
<dbReference type="EMBL" id="JAVDWW010000001">
    <property type="protein sequence ID" value="MDR7166496.1"/>
    <property type="molecule type" value="Genomic_DNA"/>
</dbReference>
<accession>A0ABU1X8T2</accession>
<dbReference type="Gene3D" id="3.90.226.10">
    <property type="entry name" value="2-enoyl-CoA Hydratase, Chain A, domain 1"/>
    <property type="match status" value="1"/>
</dbReference>
<sequence>MTTSAGDPDLRFADLSLDRDGKPRQPLRVVDVDELRHSSPGHIAEVAASIAHAAALTVAVAGETVPARLHPILDAATVAVSESAHRDRRVVTVTDRAAAVEILAAAVDHAPRAALACGHLLRQTPALPTLPALAAEAAVYSMLLGGTEFRAWLAARGPARIPDGEPGELVRIDRSGAELAIVLNRPHRRNALSAALREELLAAAQVAEADPTITSVRLAGAGPAFCSGGDLAEFGCATDPVAAYLVRLDRAPWRVLDRLSARLRIDTHGACVGAGAEIAAFGGIVTAAPGTWFRFPEVGMGLVPGAGGTVSVPRRIGRWRAAWAMLTGATIDVDTALRWGLVDRIEPTGGPS</sequence>
<dbReference type="SUPFAM" id="SSF52096">
    <property type="entry name" value="ClpP/crotonase"/>
    <property type="match status" value="1"/>
</dbReference>
<gene>
    <name evidence="1" type="ORF">J2W56_000214</name>
</gene>
<evidence type="ECO:0000313" key="1">
    <source>
        <dbReference type="EMBL" id="MDR7166496.1"/>
    </source>
</evidence>
<name>A0ABU1X8T2_9NOCA</name>
<reference evidence="1 2" key="1">
    <citation type="submission" date="2023-07" db="EMBL/GenBank/DDBJ databases">
        <title>Sorghum-associated microbial communities from plants grown in Nebraska, USA.</title>
        <authorList>
            <person name="Schachtman D."/>
        </authorList>
    </citation>
    <scope>NUCLEOTIDE SEQUENCE [LARGE SCALE GENOMIC DNA]</scope>
    <source>
        <strain evidence="1 2">4272</strain>
    </source>
</reference>
<dbReference type="PANTHER" id="PTHR11941:SF54">
    <property type="entry name" value="ENOYL-COA HYDRATASE, MITOCHONDRIAL"/>
    <property type="match status" value="1"/>
</dbReference>
<dbReference type="InterPro" id="IPR001753">
    <property type="entry name" value="Enoyl-CoA_hydra/iso"/>
</dbReference>
<dbReference type="Proteomes" id="UP001251217">
    <property type="component" value="Unassembled WGS sequence"/>
</dbReference>
<organism evidence="1 2">
    <name type="scientific">Nocardia kruczakiae</name>
    <dbReference type="NCBI Taxonomy" id="261477"/>
    <lineage>
        <taxon>Bacteria</taxon>
        <taxon>Bacillati</taxon>
        <taxon>Actinomycetota</taxon>
        <taxon>Actinomycetes</taxon>
        <taxon>Mycobacteriales</taxon>
        <taxon>Nocardiaceae</taxon>
        <taxon>Nocardia</taxon>
    </lineage>
</organism>
<protein>
    <recommendedName>
        <fullName evidence="3">Enoyl-CoA hydratase/carnithine racemase</fullName>
    </recommendedName>
</protein>